<sequence>MSNNSDIISKILLEAGGVITPLENALHGPDSAWSFVNEIGWEVPETFTNLGIEPARLSGFFESLDEAIALPAQASDTELAAKFGRLLIELSALTANIYQAGTRISSQLDASFLAVADIVEKLPVRIIDFLITNYLEGSYPVLHKILVALGIFEYLEVPGDSAAKITNHVRRIIHYNRIALLFTSPDELFREVYGWGTTESRMTLFLERLYNVALVINFPASFHFPPEEKIQNLSHTITLPDEGIAEYPELRFPLLKEKEDVASGEVGMNLMVLPPLNSSSGEGIGLHPYLTGSFDIDIPLDSENKWFFKIASNLDMVLGFGLSLYARQNLELVTDIFGNGSSIEGGFMAEFSRRGQILQPIELLAISNETKLTAENIFLKNALAFTNNQLEYLIEMGIVGCKLDVAQTGADNFIGSTIGNSLKGINFDLTVGWSNIAGIYFKGSAGLELQIPIHQTLGPLKVESLTLAVRISDRNIPIEIGTDIKLSLGPLLAVVENIGAKANFSFPEHGGNLGPLNLELGFKPPKGVGLSLDTGVIKGGGYLFFDFDREEYAGALELVFSEWIALRAIGLITTKMPDGSKGFSLLIIITVEFGTGLQLGFGFTLLGVGGILGLNRTVNINPLAEGVRTGAIQSVMFPQDIIANAPRIISDLRRFFPPVANQFLVGPMVKIGWGTPTLVSVSMGIILEFPNVSLTILGIIKVTLPHEDAAVLKLQVNFIGRIEPQNKLLWFYAELFDSRILFMTLEGGMGLLVNWGDQPNFVLSVGGFHPQYTPPPLPFPAPPRISVDILNQPFARVRIEGYFAVTSNTAQFGARVEIFFGLSAFKIEGHFGFDALFQFDPFYFSFSLSVSLSVKVFGVGLFSVGFTGLLEGPTPWHIKGRGHISILFFEISVPFEETWGESNNSVLPPIEVLPLVEHEFQALTNWEAVLPSGSGLLVSLRKLGAEAADALVLHPVGYLRISQRKIPLDLLLDKVGNQKPSDVNKVTVRQTGGWASLGAVQEPFALGQFKDLDNSKKLSSPGFEHQNSGLQVSAAGSQLRTSKAVKRKIRYETIIIDNNYKRHRIRFYQFFRPGFSGLYGTLFNHYLGGSAVSQSVLSQSYRKQIQPFDEVIKVQPHQYSVAFNHNNQPLHDSAMHFNSQADAQDFLMQQLQNDPNLVDSLHVIPNTEITI</sequence>
<comment type="caution">
    <text evidence="2">The sequence shown here is derived from an EMBL/GenBank/DDBJ whole genome shotgun (WGS) entry which is preliminary data.</text>
</comment>
<name>A0A369QDS4_9BACT</name>
<accession>A0A369QDS4</accession>
<protein>
    <recommendedName>
        <fullName evidence="1">DUF6603 domain-containing protein</fullName>
    </recommendedName>
</protein>
<reference evidence="2 3" key="1">
    <citation type="submission" date="2018-04" db="EMBL/GenBank/DDBJ databases">
        <title>Adhaeribacter sp. HMF7616 genome sequencing and assembly.</title>
        <authorList>
            <person name="Kang H."/>
            <person name="Kang J."/>
            <person name="Cha I."/>
            <person name="Kim H."/>
            <person name="Joh K."/>
        </authorList>
    </citation>
    <scope>NUCLEOTIDE SEQUENCE [LARGE SCALE GENOMIC DNA]</scope>
    <source>
        <strain evidence="2 3">HMF7616</strain>
    </source>
</reference>
<dbReference type="AlphaFoldDB" id="A0A369QDS4"/>
<dbReference type="EMBL" id="QASA01000001">
    <property type="protein sequence ID" value="RDC62470.1"/>
    <property type="molecule type" value="Genomic_DNA"/>
</dbReference>
<proteinExistence type="predicted"/>
<dbReference type="Proteomes" id="UP000253919">
    <property type="component" value="Unassembled WGS sequence"/>
</dbReference>
<feature type="domain" description="DUF6603" evidence="1">
    <location>
        <begin position="453"/>
        <end position="1015"/>
    </location>
</feature>
<evidence type="ECO:0000259" key="1">
    <source>
        <dbReference type="Pfam" id="PF20248"/>
    </source>
</evidence>
<dbReference type="Pfam" id="PF20248">
    <property type="entry name" value="DUF6603"/>
    <property type="match status" value="1"/>
</dbReference>
<gene>
    <name evidence="2" type="ORF">AHMF7616_01064</name>
</gene>
<organism evidence="2 3">
    <name type="scientific">Adhaeribacter pallidiroseus</name>
    <dbReference type="NCBI Taxonomy" id="2072847"/>
    <lineage>
        <taxon>Bacteria</taxon>
        <taxon>Pseudomonadati</taxon>
        <taxon>Bacteroidota</taxon>
        <taxon>Cytophagia</taxon>
        <taxon>Cytophagales</taxon>
        <taxon>Hymenobacteraceae</taxon>
        <taxon>Adhaeribacter</taxon>
    </lineage>
</organism>
<evidence type="ECO:0000313" key="2">
    <source>
        <dbReference type="EMBL" id="RDC62470.1"/>
    </source>
</evidence>
<evidence type="ECO:0000313" key="3">
    <source>
        <dbReference type="Proteomes" id="UP000253919"/>
    </source>
</evidence>
<dbReference type="InterPro" id="IPR046538">
    <property type="entry name" value="DUF6603"/>
</dbReference>
<keyword evidence="3" id="KW-1185">Reference proteome</keyword>